<dbReference type="Proteomes" id="UP000193963">
    <property type="component" value="Unassembled WGS sequence"/>
</dbReference>
<dbReference type="AlphaFoldDB" id="A0A1X7AAW2"/>
<dbReference type="Pfam" id="PF04230">
    <property type="entry name" value="PS_pyruv_trans"/>
    <property type="match status" value="1"/>
</dbReference>
<gene>
    <name evidence="2" type="ORF">PSM7751_04168</name>
</gene>
<dbReference type="GO" id="GO:0016740">
    <property type="term" value="F:transferase activity"/>
    <property type="evidence" value="ECO:0007669"/>
    <property type="project" value="UniProtKB-KW"/>
</dbReference>
<sequence length="294" mass="32689">MVGSDEVWKIAFRKRFKGLVRMQADPLAPAFPNVFWPDTGVSARKMTYAATCGVKTDWARLPRRVTRRIAEILDDFAAIGVRDERTRAFVEALAPAALDKVTWTPDPTIIEDLSGLADRAALRARLEGLGVDFTRPRVLVITGRQPPYDRAMQALRDQGFQLTALSDANPYADVDLTRTGFDPLEWAALASQFDLVISERMHGSIFTLRNGTPLICVDGRVRAMGWATKNEELMSRMGLADRYVSAKDPEAEEKLLALCTDPLSLPWDRAAVAAKFEEYGAIGRGYLDRNLPTS</sequence>
<evidence type="ECO:0000313" key="2">
    <source>
        <dbReference type="EMBL" id="SLN74525.1"/>
    </source>
</evidence>
<organism evidence="2 3">
    <name type="scientific">Pseudooceanicola marinus</name>
    <dbReference type="NCBI Taxonomy" id="396013"/>
    <lineage>
        <taxon>Bacteria</taxon>
        <taxon>Pseudomonadati</taxon>
        <taxon>Pseudomonadota</taxon>
        <taxon>Alphaproteobacteria</taxon>
        <taxon>Rhodobacterales</taxon>
        <taxon>Paracoccaceae</taxon>
        <taxon>Pseudooceanicola</taxon>
    </lineage>
</organism>
<protein>
    <submittedName>
        <fullName evidence="2">Polysaccharide pyruvyl transferase</fullName>
    </submittedName>
</protein>
<evidence type="ECO:0000259" key="1">
    <source>
        <dbReference type="Pfam" id="PF04230"/>
    </source>
</evidence>
<dbReference type="EMBL" id="FWFN01000012">
    <property type="protein sequence ID" value="SLN74525.1"/>
    <property type="molecule type" value="Genomic_DNA"/>
</dbReference>
<name>A0A1X7AAW2_9RHOB</name>
<dbReference type="InterPro" id="IPR007345">
    <property type="entry name" value="Polysacch_pyruvyl_Trfase"/>
</dbReference>
<feature type="domain" description="Polysaccharide pyruvyl transferase" evidence="1">
    <location>
        <begin position="64"/>
        <end position="218"/>
    </location>
</feature>
<accession>A0A1X7AAW2</accession>
<keyword evidence="2" id="KW-0808">Transferase</keyword>
<keyword evidence="3" id="KW-1185">Reference proteome</keyword>
<evidence type="ECO:0000313" key="3">
    <source>
        <dbReference type="Proteomes" id="UP000193963"/>
    </source>
</evidence>
<proteinExistence type="predicted"/>
<reference evidence="3" key="1">
    <citation type="submission" date="2017-03" db="EMBL/GenBank/DDBJ databases">
        <authorList>
            <person name="Rodrigo-Torres L."/>
            <person name="Arahal R.D."/>
            <person name="Lucena T."/>
        </authorList>
    </citation>
    <scope>NUCLEOTIDE SEQUENCE [LARGE SCALE GENOMIC DNA]</scope>
    <source>
        <strain evidence="3">CECT 7751</strain>
    </source>
</reference>